<gene>
    <name evidence="2" type="ORF">SAMN05443292_0876</name>
</gene>
<dbReference type="Pfam" id="PF00535">
    <property type="entry name" value="Glycos_transf_2"/>
    <property type="match status" value="1"/>
</dbReference>
<dbReference type="EMBL" id="FOQT01000001">
    <property type="protein sequence ID" value="SFH93891.1"/>
    <property type="molecule type" value="Genomic_DNA"/>
</dbReference>
<keyword evidence="2" id="KW-0808">Transferase</keyword>
<dbReference type="InterPro" id="IPR029044">
    <property type="entry name" value="Nucleotide-diphossugar_trans"/>
</dbReference>
<dbReference type="STRING" id="1125876.SAMN05443292_0876"/>
<evidence type="ECO:0000313" key="3">
    <source>
        <dbReference type="Proteomes" id="UP000198931"/>
    </source>
</evidence>
<dbReference type="GO" id="GO:0016740">
    <property type="term" value="F:transferase activity"/>
    <property type="evidence" value="ECO:0007669"/>
    <property type="project" value="UniProtKB-KW"/>
</dbReference>
<sequence>MRLSIIIVHYNVEVLLRNCLLSLQKYLTDLSFEIIVIDNKSPDNTWKNLIAEFPKVNFIASENNDGFAVANNFAAKSANGDYLLLLNPDTEFEGFYINEILNFADSKLNFGCLGVRMHDINGIFLPESKRAVPNMINSFEKLMCNLKTNNLKSYYRNDVAEYEIAEVEVITGAFLLIKKEVYLEIGGLDEAYFMYGEDIDLCYTLLQKNYKNYYYGKYSILHLKGESSVKDLIYLKRFYGAMHIFLRKYYKAKNPFKFTILSLGLNLKHSLEKYKVNKKEIPE</sequence>
<dbReference type="CDD" id="cd04186">
    <property type="entry name" value="GT_2_like_c"/>
    <property type="match status" value="1"/>
</dbReference>
<dbReference type="RefSeq" id="WP_090078902.1">
    <property type="nucleotide sequence ID" value="NZ_FOQT01000001.1"/>
</dbReference>
<evidence type="ECO:0000313" key="2">
    <source>
        <dbReference type="EMBL" id="SFH93891.1"/>
    </source>
</evidence>
<evidence type="ECO:0000259" key="1">
    <source>
        <dbReference type="Pfam" id="PF00535"/>
    </source>
</evidence>
<dbReference type="Proteomes" id="UP000198931">
    <property type="component" value="Unassembled WGS sequence"/>
</dbReference>
<dbReference type="OrthoDB" id="9771846at2"/>
<dbReference type="InterPro" id="IPR001173">
    <property type="entry name" value="Glyco_trans_2-like"/>
</dbReference>
<protein>
    <submittedName>
        <fullName evidence="2">Glycosyltransferase, GT2 family</fullName>
    </submittedName>
</protein>
<proteinExistence type="predicted"/>
<dbReference type="Gene3D" id="3.90.550.10">
    <property type="entry name" value="Spore Coat Polysaccharide Biosynthesis Protein SpsA, Chain A"/>
    <property type="match status" value="1"/>
</dbReference>
<reference evidence="2 3" key="1">
    <citation type="submission" date="2016-10" db="EMBL/GenBank/DDBJ databases">
        <authorList>
            <person name="de Groot N.N."/>
        </authorList>
    </citation>
    <scope>NUCLEOTIDE SEQUENCE [LARGE SCALE GENOMIC DNA]</scope>
    <source>
        <strain evidence="2 3">DSM 26000</strain>
    </source>
</reference>
<dbReference type="AlphaFoldDB" id="A0A1I3E5B3"/>
<keyword evidence="3" id="KW-1185">Reference proteome</keyword>
<name>A0A1I3E5B3_9FLAO</name>
<dbReference type="PANTHER" id="PTHR43179">
    <property type="entry name" value="RHAMNOSYLTRANSFERASE WBBL"/>
    <property type="match status" value="1"/>
</dbReference>
<organism evidence="2 3">
    <name type="scientific">Halpernia frigidisoli</name>
    <dbReference type="NCBI Taxonomy" id="1125876"/>
    <lineage>
        <taxon>Bacteria</taxon>
        <taxon>Pseudomonadati</taxon>
        <taxon>Bacteroidota</taxon>
        <taxon>Flavobacteriia</taxon>
        <taxon>Flavobacteriales</taxon>
        <taxon>Weeksellaceae</taxon>
        <taxon>Chryseobacterium group</taxon>
        <taxon>Halpernia</taxon>
    </lineage>
</organism>
<accession>A0A1I3E5B3</accession>
<dbReference type="PANTHER" id="PTHR43179:SF7">
    <property type="entry name" value="RHAMNOSYLTRANSFERASE WBBL"/>
    <property type="match status" value="1"/>
</dbReference>
<feature type="domain" description="Glycosyltransferase 2-like" evidence="1">
    <location>
        <begin position="4"/>
        <end position="140"/>
    </location>
</feature>
<dbReference type="SUPFAM" id="SSF53448">
    <property type="entry name" value="Nucleotide-diphospho-sugar transferases"/>
    <property type="match status" value="1"/>
</dbReference>